<reference evidence="1 2" key="1">
    <citation type="submission" date="2020-08" db="EMBL/GenBank/DDBJ databases">
        <title>Functional genomics of gut bacteria from endangered species of beetles.</title>
        <authorList>
            <person name="Carlos-Shanley C."/>
        </authorList>
    </citation>
    <scope>NUCLEOTIDE SEQUENCE [LARGE SCALE GENOMIC DNA]</scope>
    <source>
        <strain evidence="1 2">S00068</strain>
    </source>
</reference>
<evidence type="ECO:0000313" key="1">
    <source>
        <dbReference type="EMBL" id="MBB6329596.1"/>
    </source>
</evidence>
<sequence length="34" mass="4082">MTRAQFDSMNNRLKADEAKYDNKVDSILRRIKPR</sequence>
<accession>A0ABR6PVU7</accession>
<dbReference type="EMBL" id="JACHKS010000001">
    <property type="protein sequence ID" value="MBB6329596.1"/>
    <property type="molecule type" value="Genomic_DNA"/>
</dbReference>
<protein>
    <submittedName>
        <fullName evidence="1">Uncharacterized protein</fullName>
    </submittedName>
</protein>
<keyword evidence="2" id="KW-1185">Reference proteome</keyword>
<proteinExistence type="predicted"/>
<comment type="caution">
    <text evidence="1">The sequence shown here is derived from an EMBL/GenBank/DDBJ whole genome shotgun (WGS) entry which is preliminary data.</text>
</comment>
<dbReference type="Proteomes" id="UP000587367">
    <property type="component" value="Unassembled WGS sequence"/>
</dbReference>
<organism evidence="1 2">
    <name type="scientific">Chryseobacterium sediminis</name>
    <dbReference type="NCBI Taxonomy" id="1679494"/>
    <lineage>
        <taxon>Bacteria</taxon>
        <taxon>Pseudomonadati</taxon>
        <taxon>Bacteroidota</taxon>
        <taxon>Flavobacteriia</taxon>
        <taxon>Flavobacteriales</taxon>
        <taxon>Weeksellaceae</taxon>
        <taxon>Chryseobacterium group</taxon>
        <taxon>Chryseobacterium</taxon>
    </lineage>
</organism>
<gene>
    <name evidence="1" type="ORF">HNP24_000546</name>
</gene>
<name>A0ABR6PVU7_9FLAO</name>
<evidence type="ECO:0000313" key="2">
    <source>
        <dbReference type="Proteomes" id="UP000587367"/>
    </source>
</evidence>